<protein>
    <submittedName>
        <fullName evidence="2">Uncharacterized protein</fullName>
    </submittedName>
</protein>
<sequence length="56" mass="6506">MSDNLHVLIFITVLLGLASCEPVFDIKDPVFIEECVSEHNRHRTNVNPPAEYMRYM</sequence>
<feature type="signal peptide" evidence="1">
    <location>
        <begin position="1"/>
        <end position="20"/>
    </location>
</feature>
<evidence type="ECO:0000256" key="1">
    <source>
        <dbReference type="SAM" id="SignalP"/>
    </source>
</evidence>
<feature type="chain" id="PRO_5044778284" evidence="1">
    <location>
        <begin position="21"/>
        <end position="56"/>
    </location>
</feature>
<evidence type="ECO:0000313" key="3">
    <source>
        <dbReference type="Proteomes" id="UP001529510"/>
    </source>
</evidence>
<dbReference type="EMBL" id="JAMKFB020000004">
    <property type="protein sequence ID" value="KAL0196493.1"/>
    <property type="molecule type" value="Genomic_DNA"/>
</dbReference>
<comment type="caution">
    <text evidence="2">The sequence shown here is derived from an EMBL/GenBank/DDBJ whole genome shotgun (WGS) entry which is preliminary data.</text>
</comment>
<keyword evidence="1" id="KW-0732">Signal</keyword>
<gene>
    <name evidence="2" type="ORF">M9458_010065</name>
</gene>
<feature type="non-terminal residue" evidence="2">
    <location>
        <position position="56"/>
    </location>
</feature>
<evidence type="ECO:0000313" key="2">
    <source>
        <dbReference type="EMBL" id="KAL0196493.1"/>
    </source>
</evidence>
<organism evidence="2 3">
    <name type="scientific">Cirrhinus mrigala</name>
    <name type="common">Mrigala</name>
    <dbReference type="NCBI Taxonomy" id="683832"/>
    <lineage>
        <taxon>Eukaryota</taxon>
        <taxon>Metazoa</taxon>
        <taxon>Chordata</taxon>
        <taxon>Craniata</taxon>
        <taxon>Vertebrata</taxon>
        <taxon>Euteleostomi</taxon>
        <taxon>Actinopterygii</taxon>
        <taxon>Neopterygii</taxon>
        <taxon>Teleostei</taxon>
        <taxon>Ostariophysi</taxon>
        <taxon>Cypriniformes</taxon>
        <taxon>Cyprinidae</taxon>
        <taxon>Labeoninae</taxon>
        <taxon>Labeonini</taxon>
        <taxon>Cirrhinus</taxon>
    </lineage>
</organism>
<name>A0ABD0RD85_CIRMR</name>
<keyword evidence="3" id="KW-1185">Reference proteome</keyword>
<proteinExistence type="predicted"/>
<dbReference type="Proteomes" id="UP001529510">
    <property type="component" value="Unassembled WGS sequence"/>
</dbReference>
<accession>A0ABD0RD85</accession>
<reference evidence="2 3" key="1">
    <citation type="submission" date="2024-05" db="EMBL/GenBank/DDBJ databases">
        <title>Genome sequencing and assembly of Indian major carp, Cirrhinus mrigala (Hamilton, 1822).</title>
        <authorList>
            <person name="Mohindra V."/>
            <person name="Chowdhury L.M."/>
            <person name="Lal K."/>
            <person name="Jena J.K."/>
        </authorList>
    </citation>
    <scope>NUCLEOTIDE SEQUENCE [LARGE SCALE GENOMIC DNA]</scope>
    <source>
        <strain evidence="2">CM1030</strain>
        <tissue evidence="2">Blood</tissue>
    </source>
</reference>
<dbReference type="AlphaFoldDB" id="A0ABD0RD85"/>